<evidence type="ECO:0000313" key="3">
    <source>
        <dbReference type="EMBL" id="SVD99424.1"/>
    </source>
</evidence>
<evidence type="ECO:0000259" key="2">
    <source>
        <dbReference type="Pfam" id="PF22725"/>
    </source>
</evidence>
<feature type="domain" description="GFO/IDH/MocA-like oxidoreductase" evidence="2">
    <location>
        <begin position="167"/>
        <end position="234"/>
    </location>
</feature>
<dbReference type="SUPFAM" id="SSF51735">
    <property type="entry name" value="NAD(P)-binding Rossmann-fold domains"/>
    <property type="match status" value="1"/>
</dbReference>
<dbReference type="AlphaFoldDB" id="A0A382ZV98"/>
<evidence type="ECO:0000259" key="1">
    <source>
        <dbReference type="Pfam" id="PF01408"/>
    </source>
</evidence>
<dbReference type="PANTHER" id="PTHR43377:SF1">
    <property type="entry name" value="BILIVERDIN REDUCTASE A"/>
    <property type="match status" value="1"/>
</dbReference>
<dbReference type="SUPFAM" id="SSF55347">
    <property type="entry name" value="Glyceraldehyde-3-phosphate dehydrogenase-like, C-terminal domain"/>
    <property type="match status" value="1"/>
</dbReference>
<feature type="domain" description="Gfo/Idh/MocA-like oxidoreductase N-terminal" evidence="1">
    <location>
        <begin position="15"/>
        <end position="131"/>
    </location>
</feature>
<dbReference type="Pfam" id="PF01408">
    <property type="entry name" value="GFO_IDH_MocA"/>
    <property type="match status" value="1"/>
</dbReference>
<dbReference type="InterPro" id="IPR000683">
    <property type="entry name" value="Gfo/Idh/MocA-like_OxRdtase_N"/>
</dbReference>
<dbReference type="Gene3D" id="3.40.50.720">
    <property type="entry name" value="NAD(P)-binding Rossmann-like Domain"/>
    <property type="match status" value="1"/>
</dbReference>
<dbReference type="InterPro" id="IPR051450">
    <property type="entry name" value="Gfo/Idh/MocA_Oxidoreductases"/>
</dbReference>
<dbReference type="Gene3D" id="3.30.360.10">
    <property type="entry name" value="Dihydrodipicolinate Reductase, domain 2"/>
    <property type="match status" value="1"/>
</dbReference>
<name>A0A382ZV98_9ZZZZ</name>
<organism evidence="3">
    <name type="scientific">marine metagenome</name>
    <dbReference type="NCBI Taxonomy" id="408172"/>
    <lineage>
        <taxon>unclassified sequences</taxon>
        <taxon>metagenomes</taxon>
        <taxon>ecological metagenomes</taxon>
    </lineage>
</organism>
<protein>
    <submittedName>
        <fullName evidence="3">Uncharacterized protein</fullName>
    </submittedName>
</protein>
<proteinExistence type="predicted"/>
<dbReference type="EMBL" id="UINC01186949">
    <property type="protein sequence ID" value="SVD99424.1"/>
    <property type="molecule type" value="Genomic_DNA"/>
</dbReference>
<dbReference type="Pfam" id="PF22725">
    <property type="entry name" value="GFO_IDH_MocA_C3"/>
    <property type="match status" value="1"/>
</dbReference>
<reference evidence="3" key="1">
    <citation type="submission" date="2018-05" db="EMBL/GenBank/DDBJ databases">
        <authorList>
            <person name="Lanie J.A."/>
            <person name="Ng W.-L."/>
            <person name="Kazmierczak K.M."/>
            <person name="Andrzejewski T.M."/>
            <person name="Davidsen T.M."/>
            <person name="Wayne K.J."/>
            <person name="Tettelin H."/>
            <person name="Glass J.I."/>
            <person name="Rusch D."/>
            <person name="Podicherti R."/>
            <person name="Tsui H.-C.T."/>
            <person name="Winkler M.E."/>
        </authorList>
    </citation>
    <scope>NUCLEOTIDE SEQUENCE</scope>
</reference>
<sequence>VLGNNSSGENFMRPIRTAVVGVGRQGRWHADKLVALENSNLVAVADIDGERCRAVASDLDVDAVGDFHDLLGEVDAVSIATPTATHFDIASTFLQNGVHVLVEKPFTATVDEARDLVELTDGKNVILQVGHLERFNPALMALAPYIQEPQFIESHRIAPYKPRGLDVSVVLDLMIHDIDLVHSFVRSPVSKVDAIGRSIMSDNVDIANARIRFENGCVVNVTSSRISFKTEHTLRI</sequence>
<dbReference type="GO" id="GO:0000166">
    <property type="term" value="F:nucleotide binding"/>
    <property type="evidence" value="ECO:0007669"/>
    <property type="project" value="InterPro"/>
</dbReference>
<feature type="non-terminal residue" evidence="3">
    <location>
        <position position="1"/>
    </location>
</feature>
<dbReference type="PANTHER" id="PTHR43377">
    <property type="entry name" value="BILIVERDIN REDUCTASE A"/>
    <property type="match status" value="1"/>
</dbReference>
<feature type="non-terminal residue" evidence="3">
    <location>
        <position position="236"/>
    </location>
</feature>
<dbReference type="InterPro" id="IPR036291">
    <property type="entry name" value="NAD(P)-bd_dom_sf"/>
</dbReference>
<accession>A0A382ZV98</accession>
<dbReference type="InterPro" id="IPR055170">
    <property type="entry name" value="GFO_IDH_MocA-like_dom"/>
</dbReference>
<gene>
    <name evidence="3" type="ORF">METZ01_LOCUS452278</name>
</gene>